<name>A0A917A0J0_9SPHN</name>
<accession>A0A917A0J0</accession>
<dbReference type="AlphaFoldDB" id="A0A917A0J0"/>
<keyword evidence="2" id="KW-1185">Reference proteome</keyword>
<gene>
    <name evidence="1" type="ORF">GCM10011529_29240</name>
</gene>
<dbReference type="Proteomes" id="UP000635071">
    <property type="component" value="Unassembled WGS sequence"/>
</dbReference>
<sequence length="109" mass="11367">MDRVIRVRRVRERLALAALGRVQSRQVAEAALLARVGSLLGGVAAGLMAADAASARARADAVLGRLADDVGQRLAVTREDQQRLAQGLARARAAVDAAVARRSGSGDEL</sequence>
<reference evidence="1" key="2">
    <citation type="submission" date="2020-09" db="EMBL/GenBank/DDBJ databases">
        <authorList>
            <person name="Sun Q."/>
            <person name="Zhou Y."/>
        </authorList>
    </citation>
    <scope>NUCLEOTIDE SEQUENCE</scope>
    <source>
        <strain evidence="1">CGMCC 1.15519</strain>
    </source>
</reference>
<protein>
    <submittedName>
        <fullName evidence="1">Uncharacterized protein</fullName>
    </submittedName>
</protein>
<dbReference type="EMBL" id="BMJM01000014">
    <property type="protein sequence ID" value="GGE20746.1"/>
    <property type="molecule type" value="Genomic_DNA"/>
</dbReference>
<organism evidence="1 2">
    <name type="scientific">Sandarakinorhabdus glacialis</name>
    <dbReference type="NCBI Taxonomy" id="1614636"/>
    <lineage>
        <taxon>Bacteria</taxon>
        <taxon>Pseudomonadati</taxon>
        <taxon>Pseudomonadota</taxon>
        <taxon>Alphaproteobacteria</taxon>
        <taxon>Sphingomonadales</taxon>
        <taxon>Sphingosinicellaceae</taxon>
        <taxon>Sandarakinorhabdus</taxon>
    </lineage>
</organism>
<comment type="caution">
    <text evidence="1">The sequence shown here is derived from an EMBL/GenBank/DDBJ whole genome shotgun (WGS) entry which is preliminary data.</text>
</comment>
<proteinExistence type="predicted"/>
<evidence type="ECO:0000313" key="2">
    <source>
        <dbReference type="Proteomes" id="UP000635071"/>
    </source>
</evidence>
<evidence type="ECO:0000313" key="1">
    <source>
        <dbReference type="EMBL" id="GGE20746.1"/>
    </source>
</evidence>
<reference evidence="1" key="1">
    <citation type="journal article" date="2014" name="Int. J. Syst. Evol. Microbiol.">
        <title>Complete genome sequence of Corynebacterium casei LMG S-19264T (=DSM 44701T), isolated from a smear-ripened cheese.</title>
        <authorList>
            <consortium name="US DOE Joint Genome Institute (JGI-PGF)"/>
            <person name="Walter F."/>
            <person name="Albersmeier A."/>
            <person name="Kalinowski J."/>
            <person name="Ruckert C."/>
        </authorList>
    </citation>
    <scope>NUCLEOTIDE SEQUENCE</scope>
    <source>
        <strain evidence="1">CGMCC 1.15519</strain>
    </source>
</reference>